<organism evidence="6 7">
    <name type="scientific">Alkaliphilus peptidifermentans DSM 18978</name>
    <dbReference type="NCBI Taxonomy" id="1120976"/>
    <lineage>
        <taxon>Bacteria</taxon>
        <taxon>Bacillati</taxon>
        <taxon>Bacillota</taxon>
        <taxon>Clostridia</taxon>
        <taxon>Peptostreptococcales</taxon>
        <taxon>Natronincolaceae</taxon>
        <taxon>Alkaliphilus</taxon>
    </lineage>
</organism>
<dbReference type="CDD" id="cd06267">
    <property type="entry name" value="PBP1_LacI_sugar_binding-like"/>
    <property type="match status" value="1"/>
</dbReference>
<evidence type="ECO:0000256" key="2">
    <source>
        <dbReference type="ARBA" id="ARBA00023015"/>
    </source>
</evidence>
<reference evidence="6 7" key="1">
    <citation type="submission" date="2016-10" db="EMBL/GenBank/DDBJ databases">
        <authorList>
            <person name="de Groot N.N."/>
        </authorList>
    </citation>
    <scope>NUCLEOTIDE SEQUENCE [LARGE SCALE GENOMIC DNA]</scope>
    <source>
        <strain evidence="6 7">DSM 18978</strain>
    </source>
</reference>
<keyword evidence="7" id="KW-1185">Reference proteome</keyword>
<dbReference type="PROSITE" id="PS00356">
    <property type="entry name" value="HTH_LACI_1"/>
    <property type="match status" value="1"/>
</dbReference>
<evidence type="ECO:0000256" key="1">
    <source>
        <dbReference type="ARBA" id="ARBA00022491"/>
    </source>
</evidence>
<dbReference type="Pfam" id="PF00356">
    <property type="entry name" value="LacI"/>
    <property type="match status" value="1"/>
</dbReference>
<feature type="domain" description="HTH lacI-type" evidence="5">
    <location>
        <begin position="3"/>
        <end position="57"/>
    </location>
</feature>
<dbReference type="PROSITE" id="PS50932">
    <property type="entry name" value="HTH_LACI_2"/>
    <property type="match status" value="1"/>
</dbReference>
<dbReference type="PANTHER" id="PTHR30146">
    <property type="entry name" value="LACI-RELATED TRANSCRIPTIONAL REPRESSOR"/>
    <property type="match status" value="1"/>
</dbReference>
<dbReference type="Pfam" id="PF13377">
    <property type="entry name" value="Peripla_BP_3"/>
    <property type="match status" value="1"/>
</dbReference>
<dbReference type="SMART" id="SM00354">
    <property type="entry name" value="HTH_LACI"/>
    <property type="match status" value="1"/>
</dbReference>
<dbReference type="GO" id="GO:0000976">
    <property type="term" value="F:transcription cis-regulatory region binding"/>
    <property type="evidence" value="ECO:0007669"/>
    <property type="project" value="TreeGrafter"/>
</dbReference>
<dbReference type="CDD" id="cd01392">
    <property type="entry name" value="HTH_LacI"/>
    <property type="match status" value="1"/>
</dbReference>
<evidence type="ECO:0000256" key="4">
    <source>
        <dbReference type="ARBA" id="ARBA00023163"/>
    </source>
</evidence>
<accession>A0A1G5F0P9</accession>
<dbReference type="Gene3D" id="1.10.260.40">
    <property type="entry name" value="lambda repressor-like DNA-binding domains"/>
    <property type="match status" value="1"/>
</dbReference>
<dbReference type="OrthoDB" id="9789891at2"/>
<dbReference type="PANTHER" id="PTHR30146:SF148">
    <property type="entry name" value="HTH-TYPE TRANSCRIPTIONAL REPRESSOR PURR-RELATED"/>
    <property type="match status" value="1"/>
</dbReference>
<sequence length="333" mass="37522">MSVTIKDIAKLANVSHTTVSRALNDSSLINDETKKRIKKIAKELNYTPNFNAKSLVLEKSYHIGLFFSTIDKGTSSHFFYEVVRGVNSVIGEQYNLVVKGIDEYHDLNVISKTNFDGIIIMSQSTKDNPFIYHVLDRKIPMVVLNREFQEGLSVNILSDDKMGAYKAVQYLVNMGHKKIAIIEGKEGFKSTQERKEGYLEALVDYNISINRNFIVKGNYDLESGYIAMKQLLHNEEFPTAVFCSNDDMAVGAMKAIGEKNLKIPEDISIIGFDDNIFSSFLTPALTTVQRPIKEISQEGANNLIKLIDKTKVEKDTIYINTELVIRDSVKSLV</sequence>
<dbReference type="InterPro" id="IPR010982">
    <property type="entry name" value="Lambda_DNA-bd_dom_sf"/>
</dbReference>
<keyword evidence="1" id="KW-0678">Repressor</keyword>
<evidence type="ECO:0000313" key="6">
    <source>
        <dbReference type="EMBL" id="SCY32714.1"/>
    </source>
</evidence>
<proteinExistence type="predicted"/>
<keyword evidence="3" id="KW-0238">DNA-binding</keyword>
<dbReference type="RefSeq" id="WP_091541317.1">
    <property type="nucleotide sequence ID" value="NZ_FMUS01000006.1"/>
</dbReference>
<dbReference type="SUPFAM" id="SSF53822">
    <property type="entry name" value="Periplasmic binding protein-like I"/>
    <property type="match status" value="1"/>
</dbReference>
<dbReference type="InterPro" id="IPR000843">
    <property type="entry name" value="HTH_LacI"/>
</dbReference>
<gene>
    <name evidence="6" type="ORF">SAMN03080606_01293</name>
</gene>
<evidence type="ECO:0000259" key="5">
    <source>
        <dbReference type="PROSITE" id="PS50932"/>
    </source>
</evidence>
<protein>
    <submittedName>
        <fullName evidence="6">Transcriptional regulator, LacI family</fullName>
    </submittedName>
</protein>
<dbReference type="STRING" id="1120976.SAMN03080606_01293"/>
<dbReference type="Proteomes" id="UP000198636">
    <property type="component" value="Unassembled WGS sequence"/>
</dbReference>
<name>A0A1G5F0P9_9FIRM</name>
<dbReference type="Gene3D" id="3.40.50.2300">
    <property type="match status" value="2"/>
</dbReference>
<dbReference type="GO" id="GO:0003700">
    <property type="term" value="F:DNA-binding transcription factor activity"/>
    <property type="evidence" value="ECO:0007669"/>
    <property type="project" value="TreeGrafter"/>
</dbReference>
<dbReference type="PRINTS" id="PR00036">
    <property type="entry name" value="HTHLACI"/>
</dbReference>
<dbReference type="AlphaFoldDB" id="A0A1G5F0P9"/>
<evidence type="ECO:0000256" key="3">
    <source>
        <dbReference type="ARBA" id="ARBA00023125"/>
    </source>
</evidence>
<dbReference type="InterPro" id="IPR046335">
    <property type="entry name" value="LacI/GalR-like_sensor"/>
</dbReference>
<evidence type="ECO:0000313" key="7">
    <source>
        <dbReference type="Proteomes" id="UP000198636"/>
    </source>
</evidence>
<keyword evidence="2" id="KW-0805">Transcription regulation</keyword>
<dbReference type="EMBL" id="FMUS01000006">
    <property type="protein sequence ID" value="SCY32714.1"/>
    <property type="molecule type" value="Genomic_DNA"/>
</dbReference>
<dbReference type="SUPFAM" id="SSF47413">
    <property type="entry name" value="lambda repressor-like DNA-binding domains"/>
    <property type="match status" value="1"/>
</dbReference>
<keyword evidence="4" id="KW-0804">Transcription</keyword>
<dbReference type="InterPro" id="IPR028082">
    <property type="entry name" value="Peripla_BP_I"/>
</dbReference>